<protein>
    <submittedName>
        <fullName evidence="3">Mannose-6-phosphate isomerase</fullName>
    </submittedName>
</protein>
<dbReference type="GO" id="GO:0016853">
    <property type="term" value="F:isomerase activity"/>
    <property type="evidence" value="ECO:0007669"/>
    <property type="project" value="UniProtKB-KW"/>
</dbReference>
<dbReference type="PANTHER" id="PTHR15108">
    <property type="entry name" value="N-ACYLGLUCOSAMINE-2-EPIMERASE"/>
    <property type="match status" value="1"/>
</dbReference>
<keyword evidence="2 3" id="KW-0413">Isomerase</keyword>
<keyword evidence="4" id="KW-1185">Reference proteome</keyword>
<dbReference type="Proteomes" id="UP000540556">
    <property type="component" value="Unassembled WGS sequence"/>
</dbReference>
<sequence length="400" mass="45202">MPEYDNASVCPSTNGTPPNVAWRDWLVSMALPLWCGDGFDHHRGLFHERLAWDGSPVPMGALRLMVQARQVATYCRAALDGLHDISQAAVRCLDIVERLYHGSDGSPGWIFSLSADGAPADRRRDLYAHAFILFAYGWAIRLTGEDRYRRIARRTADEIERIFAAENGGYKDVVPAMDELRRQNPHMHLLEAYLVLFEVTGDAFYHDRIRALTKLGLDHLIDPRSGLLLEFFDCGWLPSEPAGRNRVEPGHLFEWAWLLHEYERLAAPGGAEADLLHATTERLFHVGLSKGSDPSRTGFVYDAMTDDGVVFERSTRIWPQTELLRLLCRRRDLGRNDGVLTHRISLGFLERYAPVRLGGGWIDRLDEAGAPLVDHMPASSLYHIYGAGREMVRFETVLPD</sequence>
<dbReference type="Gene3D" id="1.50.10.10">
    <property type="match status" value="1"/>
</dbReference>
<name>A0A7W4PNR0_9PROT</name>
<dbReference type="EMBL" id="JABEQK010000004">
    <property type="protein sequence ID" value="MBB2204862.1"/>
    <property type="molecule type" value="Genomic_DNA"/>
</dbReference>
<comment type="similarity">
    <text evidence="1">Belongs to the N-acylglucosamine 2-epimerase family.</text>
</comment>
<dbReference type="GO" id="GO:0005975">
    <property type="term" value="P:carbohydrate metabolic process"/>
    <property type="evidence" value="ECO:0007669"/>
    <property type="project" value="InterPro"/>
</dbReference>
<organism evidence="3 4">
    <name type="scientific">Gluconacetobacter takamatsuzukensis</name>
    <dbReference type="NCBI Taxonomy" id="1286190"/>
    <lineage>
        <taxon>Bacteria</taxon>
        <taxon>Pseudomonadati</taxon>
        <taxon>Pseudomonadota</taxon>
        <taxon>Alphaproteobacteria</taxon>
        <taxon>Acetobacterales</taxon>
        <taxon>Acetobacteraceae</taxon>
        <taxon>Gluconacetobacter</taxon>
    </lineage>
</organism>
<dbReference type="InterPro" id="IPR010819">
    <property type="entry name" value="AGE/CE"/>
</dbReference>
<evidence type="ECO:0000256" key="2">
    <source>
        <dbReference type="ARBA" id="ARBA00023235"/>
    </source>
</evidence>
<reference evidence="3 4" key="1">
    <citation type="submission" date="2020-04" db="EMBL/GenBank/DDBJ databases">
        <title>Description of novel Gluconacetobacter.</title>
        <authorList>
            <person name="Sombolestani A."/>
        </authorList>
    </citation>
    <scope>NUCLEOTIDE SEQUENCE [LARGE SCALE GENOMIC DNA]</scope>
    <source>
        <strain evidence="3 4">LMG 27800</strain>
    </source>
</reference>
<dbReference type="SUPFAM" id="SSF48208">
    <property type="entry name" value="Six-hairpin glycosidases"/>
    <property type="match status" value="1"/>
</dbReference>
<comment type="caution">
    <text evidence="3">The sequence shown here is derived from an EMBL/GenBank/DDBJ whole genome shotgun (WGS) entry which is preliminary data.</text>
</comment>
<gene>
    <name evidence="3" type="ORF">HLH27_07505</name>
</gene>
<proteinExistence type="inferred from homology"/>
<dbReference type="AlphaFoldDB" id="A0A7W4PNR0"/>
<dbReference type="Pfam" id="PF07221">
    <property type="entry name" value="GlcNAc_2-epim"/>
    <property type="match status" value="1"/>
</dbReference>
<evidence type="ECO:0000313" key="4">
    <source>
        <dbReference type="Proteomes" id="UP000540556"/>
    </source>
</evidence>
<evidence type="ECO:0000256" key="1">
    <source>
        <dbReference type="ARBA" id="ARBA00008558"/>
    </source>
</evidence>
<accession>A0A7W4PNR0</accession>
<dbReference type="InterPro" id="IPR008928">
    <property type="entry name" value="6-hairpin_glycosidase_sf"/>
</dbReference>
<evidence type="ECO:0000313" key="3">
    <source>
        <dbReference type="EMBL" id="MBB2204862.1"/>
    </source>
</evidence>
<dbReference type="InterPro" id="IPR012341">
    <property type="entry name" value="6hp_glycosidase-like_sf"/>
</dbReference>